<dbReference type="InterPro" id="IPR029032">
    <property type="entry name" value="AhpD-like"/>
</dbReference>
<name>A0A1W1XPV4_9CLOT</name>
<dbReference type="RefSeq" id="WP_084116486.1">
    <property type="nucleotide sequence ID" value="NZ_FWXH01000011.1"/>
</dbReference>
<reference evidence="2 3" key="1">
    <citation type="submission" date="2017-04" db="EMBL/GenBank/DDBJ databases">
        <authorList>
            <person name="Afonso C.L."/>
            <person name="Miller P.J."/>
            <person name="Scott M.A."/>
            <person name="Spackman E."/>
            <person name="Goraichik I."/>
            <person name="Dimitrov K.M."/>
            <person name="Suarez D.L."/>
            <person name="Swayne D.E."/>
        </authorList>
    </citation>
    <scope>NUCLEOTIDE SEQUENCE [LARGE SCALE GENOMIC DNA]</scope>
    <source>
        <strain evidence="2 3">DSM 12555</strain>
    </source>
</reference>
<dbReference type="GO" id="GO:0051920">
    <property type="term" value="F:peroxiredoxin activity"/>
    <property type="evidence" value="ECO:0007669"/>
    <property type="project" value="InterPro"/>
</dbReference>
<evidence type="ECO:0000259" key="1">
    <source>
        <dbReference type="Pfam" id="PF02627"/>
    </source>
</evidence>
<protein>
    <submittedName>
        <fullName evidence="2">4-carboxymuconolactone decarboxylase</fullName>
    </submittedName>
</protein>
<dbReference type="STRING" id="1121291.SAMN02745134_02663"/>
<dbReference type="Proteomes" id="UP000192468">
    <property type="component" value="Unassembled WGS sequence"/>
</dbReference>
<dbReference type="PANTHER" id="PTHR33570">
    <property type="entry name" value="4-CARBOXYMUCONOLACTONE DECARBOXYLASE FAMILY PROTEIN"/>
    <property type="match status" value="1"/>
</dbReference>
<proteinExistence type="predicted"/>
<dbReference type="OrthoDB" id="9802489at2"/>
<dbReference type="Pfam" id="PF02627">
    <property type="entry name" value="CMD"/>
    <property type="match status" value="1"/>
</dbReference>
<sequence length="114" mass="12965">MKNKAIISTAKKTLGDFAPTFVKYTDEVLFGDSWRREELSLRDRSIITISALVAGQHIDQLEYHINLAKENGVKEDEIIEIITHLAFYVGWPRAASAFQIVKRSTLSNIKNMNL</sequence>
<dbReference type="EMBL" id="FWXH01000011">
    <property type="protein sequence ID" value="SMC25999.1"/>
    <property type="molecule type" value="Genomic_DNA"/>
</dbReference>
<keyword evidence="3" id="KW-1185">Reference proteome</keyword>
<evidence type="ECO:0000313" key="3">
    <source>
        <dbReference type="Proteomes" id="UP000192468"/>
    </source>
</evidence>
<dbReference type="InterPro" id="IPR052512">
    <property type="entry name" value="4CMD/NDH-1_regulator"/>
</dbReference>
<dbReference type="SUPFAM" id="SSF69118">
    <property type="entry name" value="AhpD-like"/>
    <property type="match status" value="1"/>
</dbReference>
<dbReference type="Gene3D" id="1.20.1290.10">
    <property type="entry name" value="AhpD-like"/>
    <property type="match status" value="1"/>
</dbReference>
<evidence type="ECO:0000313" key="2">
    <source>
        <dbReference type="EMBL" id="SMC25999.1"/>
    </source>
</evidence>
<dbReference type="PANTHER" id="PTHR33570:SF9">
    <property type="entry name" value="BLL4600 PROTEIN"/>
    <property type="match status" value="1"/>
</dbReference>
<accession>A0A1W1XPV4</accession>
<feature type="domain" description="Carboxymuconolactone decarboxylase-like" evidence="1">
    <location>
        <begin position="19"/>
        <end position="102"/>
    </location>
</feature>
<organism evidence="2 3">
    <name type="scientific">Clostridium acidisoli DSM 12555</name>
    <dbReference type="NCBI Taxonomy" id="1121291"/>
    <lineage>
        <taxon>Bacteria</taxon>
        <taxon>Bacillati</taxon>
        <taxon>Bacillota</taxon>
        <taxon>Clostridia</taxon>
        <taxon>Eubacteriales</taxon>
        <taxon>Clostridiaceae</taxon>
        <taxon>Clostridium</taxon>
    </lineage>
</organism>
<dbReference type="InterPro" id="IPR003779">
    <property type="entry name" value="CMD-like"/>
</dbReference>
<dbReference type="AlphaFoldDB" id="A0A1W1XPV4"/>
<gene>
    <name evidence="2" type="ORF">SAMN02745134_02663</name>
</gene>